<evidence type="ECO:0000259" key="1">
    <source>
        <dbReference type="Pfam" id="PF08350"/>
    </source>
</evidence>
<dbReference type="Proteomes" id="UP001149411">
    <property type="component" value="Unassembled WGS sequence"/>
</dbReference>
<dbReference type="InterPro" id="IPR057527">
    <property type="entry name" value="HVO_A0261-like_N"/>
</dbReference>
<proteinExistence type="predicted"/>
<dbReference type="Pfam" id="PF08350">
    <property type="entry name" value="FilR1_middle"/>
    <property type="match status" value="1"/>
</dbReference>
<gene>
    <name evidence="3" type="ORF">EGH25_03325</name>
</gene>
<dbReference type="Gene3D" id="1.10.10.10">
    <property type="entry name" value="Winged helix-like DNA-binding domain superfamily/Winged helix DNA-binding domain"/>
    <property type="match status" value="1"/>
</dbReference>
<reference evidence="3" key="1">
    <citation type="submission" date="2022-09" db="EMBL/GenBank/DDBJ databases">
        <title>Haloadaptaus new haloarchaeum isolated from saline soil.</title>
        <authorList>
            <person name="Duran-Viseras A."/>
            <person name="Sanchez-Porro C."/>
            <person name="Ventosa A."/>
        </authorList>
    </citation>
    <scope>NUCLEOTIDE SEQUENCE</scope>
    <source>
        <strain evidence="3">F3-133</strain>
    </source>
</reference>
<protein>
    <submittedName>
        <fullName evidence="3">Uncharacterized protein</fullName>
    </submittedName>
</protein>
<dbReference type="InterPro" id="IPR036388">
    <property type="entry name" value="WH-like_DNA-bd_sf"/>
</dbReference>
<dbReference type="RefSeq" id="WP_266086186.1">
    <property type="nucleotide sequence ID" value="NZ_RKLV01000002.1"/>
</dbReference>
<dbReference type="InterPro" id="IPR036390">
    <property type="entry name" value="WH_DNA-bd_sf"/>
</dbReference>
<dbReference type="EMBL" id="RKLV01000002">
    <property type="protein sequence ID" value="MCX2818383.1"/>
    <property type="molecule type" value="Genomic_DNA"/>
</dbReference>
<dbReference type="InterPro" id="IPR011991">
    <property type="entry name" value="ArsR-like_HTH"/>
</dbReference>
<dbReference type="SUPFAM" id="SSF46785">
    <property type="entry name" value="Winged helix' DNA-binding domain"/>
    <property type="match status" value="1"/>
</dbReference>
<keyword evidence="4" id="KW-1185">Reference proteome</keyword>
<name>A0A9Q4C315_9EURY</name>
<dbReference type="CDD" id="cd00090">
    <property type="entry name" value="HTH_ARSR"/>
    <property type="match status" value="1"/>
</dbReference>
<dbReference type="InterPro" id="IPR013561">
    <property type="entry name" value="FilR1_middle_dom"/>
</dbReference>
<accession>A0A9Q4C315</accession>
<evidence type="ECO:0000313" key="3">
    <source>
        <dbReference type="EMBL" id="MCX2818383.1"/>
    </source>
</evidence>
<feature type="domain" description="Methanogenesis regulatory protein FilR1 middle" evidence="1">
    <location>
        <begin position="124"/>
        <end position="249"/>
    </location>
</feature>
<dbReference type="Pfam" id="PF25213">
    <property type="entry name" value="HVO_A0261_N"/>
    <property type="match status" value="1"/>
</dbReference>
<evidence type="ECO:0000259" key="2">
    <source>
        <dbReference type="Pfam" id="PF25213"/>
    </source>
</evidence>
<organism evidence="3 4">
    <name type="scientific">Halorutilus salinus</name>
    <dbReference type="NCBI Taxonomy" id="2487751"/>
    <lineage>
        <taxon>Archaea</taxon>
        <taxon>Methanobacteriati</taxon>
        <taxon>Methanobacteriota</taxon>
        <taxon>Stenosarchaea group</taxon>
        <taxon>Halobacteria</taxon>
        <taxon>Halorutilales</taxon>
        <taxon>Halorutilaceae</taxon>
        <taxon>Halorutilus</taxon>
    </lineage>
</organism>
<comment type="caution">
    <text evidence="3">The sequence shown here is derived from an EMBL/GenBank/DDBJ whole genome shotgun (WGS) entry which is preliminary data.</text>
</comment>
<sequence>MGMGTDNNGCLTEYVRRGRVLASMREGTVERSRVEEVEGVSSSTAHRILSSLRDDGIVERADPGEYRLTPTGEVVAREVESFRDGVSKVRSLGTVIESADRHGVGFDTEPFKRGTVAASTPKNPYRPGERCLELLRETDQLRLLVVSTATPMFWEEKQRLVAEGRKTEIVCPEAVVETSFDTVSEETVEGLVRNMDIRVHDNPPFSVALFDDRVAVGGHADDGRLEVFADTEDDEAYAWGERVYERYRDESDGMFERFDTEEVFERIGFGMQEAFA</sequence>
<dbReference type="AlphaFoldDB" id="A0A9Q4C315"/>
<feature type="domain" description="HVO-A0261-like N-terminal" evidence="2">
    <location>
        <begin position="10"/>
        <end position="87"/>
    </location>
</feature>
<evidence type="ECO:0000313" key="4">
    <source>
        <dbReference type="Proteomes" id="UP001149411"/>
    </source>
</evidence>